<dbReference type="Gene3D" id="2.10.310.10">
    <property type="entry name" value="Serpins superfamily"/>
    <property type="match status" value="1"/>
</dbReference>
<dbReference type="AlphaFoldDB" id="A0A8C5SJJ4"/>
<feature type="domain" description="Serpin" evidence="2">
    <location>
        <begin position="2"/>
        <end position="129"/>
    </location>
</feature>
<name>A0A8C5SJJ4_LATLA</name>
<protein>
    <recommendedName>
        <fullName evidence="2">Serpin domain-containing protein</fullName>
    </recommendedName>
</protein>
<dbReference type="Gene3D" id="3.30.497.10">
    <property type="entry name" value="Antithrombin, subunit I, domain 2"/>
    <property type="match status" value="1"/>
</dbReference>
<dbReference type="GO" id="GO:0005615">
    <property type="term" value="C:extracellular space"/>
    <property type="evidence" value="ECO:0007669"/>
    <property type="project" value="InterPro"/>
</dbReference>
<reference evidence="3" key="1">
    <citation type="submission" date="2025-08" db="UniProtKB">
        <authorList>
            <consortium name="Ensembl"/>
        </authorList>
    </citation>
    <scope>IDENTIFICATION</scope>
</reference>
<reference evidence="3" key="2">
    <citation type="submission" date="2025-09" db="UniProtKB">
        <authorList>
            <consortium name="Ensembl"/>
        </authorList>
    </citation>
    <scope>IDENTIFICATION</scope>
</reference>
<organism evidence="3 4">
    <name type="scientific">Laticauda laticaudata</name>
    <name type="common">Blue-ringed sea krait</name>
    <name type="synonym">Blue-lipped sea krait</name>
    <dbReference type="NCBI Taxonomy" id="8630"/>
    <lineage>
        <taxon>Eukaryota</taxon>
        <taxon>Metazoa</taxon>
        <taxon>Chordata</taxon>
        <taxon>Craniata</taxon>
        <taxon>Vertebrata</taxon>
        <taxon>Euteleostomi</taxon>
        <taxon>Lepidosauria</taxon>
        <taxon>Squamata</taxon>
        <taxon>Bifurcata</taxon>
        <taxon>Unidentata</taxon>
        <taxon>Episquamata</taxon>
        <taxon>Toxicofera</taxon>
        <taxon>Serpentes</taxon>
        <taxon>Colubroidea</taxon>
        <taxon>Elapidae</taxon>
        <taxon>Laticaudinae</taxon>
        <taxon>Laticauda</taxon>
    </lineage>
</organism>
<proteinExistence type="inferred from homology"/>
<dbReference type="GO" id="GO:0004867">
    <property type="term" value="F:serine-type endopeptidase inhibitor activity"/>
    <property type="evidence" value="ECO:0007669"/>
    <property type="project" value="InterPro"/>
</dbReference>
<sequence>MNLTYEQLQEWTNPENMKNVVIKISMPKFTVQNQYPLKALFSDMGLKNLFIPGKADLSGMTGNNQLLVSQINQGIVFTVSEEGADAAGASRTEIVSGSHPDIKINKPFCFMVKHKVTGMILFLGRICVPNWKVLPK</sequence>
<accession>A0A8C5SJJ4</accession>
<dbReference type="Pfam" id="PF00079">
    <property type="entry name" value="Serpin"/>
    <property type="match status" value="1"/>
</dbReference>
<dbReference type="SUPFAM" id="SSF56574">
    <property type="entry name" value="Serpins"/>
    <property type="match status" value="1"/>
</dbReference>
<evidence type="ECO:0000313" key="4">
    <source>
        <dbReference type="Proteomes" id="UP000694406"/>
    </source>
</evidence>
<dbReference type="PANTHER" id="PTHR11461:SF211">
    <property type="entry name" value="GH10112P-RELATED"/>
    <property type="match status" value="1"/>
</dbReference>
<dbReference type="GeneTree" id="ENSGT00940000163730"/>
<comment type="similarity">
    <text evidence="1">Belongs to the serpin family.</text>
</comment>
<dbReference type="InterPro" id="IPR023796">
    <property type="entry name" value="Serpin_dom"/>
</dbReference>
<dbReference type="Gene3D" id="2.30.39.10">
    <property type="entry name" value="Alpha-1-antitrypsin, domain 1"/>
    <property type="match status" value="1"/>
</dbReference>
<dbReference type="InterPro" id="IPR000215">
    <property type="entry name" value="Serpin_fam"/>
</dbReference>
<dbReference type="Proteomes" id="UP000694406">
    <property type="component" value="Unplaced"/>
</dbReference>
<dbReference type="InterPro" id="IPR042185">
    <property type="entry name" value="Serpin_sf_2"/>
</dbReference>
<evidence type="ECO:0000313" key="3">
    <source>
        <dbReference type="Ensembl" id="ENSLLTP00000018530.1"/>
    </source>
</evidence>
<dbReference type="InterPro" id="IPR042178">
    <property type="entry name" value="Serpin_sf_1"/>
</dbReference>
<evidence type="ECO:0000259" key="2">
    <source>
        <dbReference type="Pfam" id="PF00079"/>
    </source>
</evidence>
<dbReference type="Ensembl" id="ENSLLTT00000019220.1">
    <property type="protein sequence ID" value="ENSLLTP00000018530.1"/>
    <property type="gene ID" value="ENSLLTG00000014015.1"/>
</dbReference>
<dbReference type="PANTHER" id="PTHR11461">
    <property type="entry name" value="SERINE PROTEASE INHIBITOR, SERPIN"/>
    <property type="match status" value="1"/>
</dbReference>
<dbReference type="InterPro" id="IPR036186">
    <property type="entry name" value="Serpin_sf"/>
</dbReference>
<keyword evidence="4" id="KW-1185">Reference proteome</keyword>
<evidence type="ECO:0000256" key="1">
    <source>
        <dbReference type="ARBA" id="ARBA00009500"/>
    </source>
</evidence>